<reference evidence="1 2" key="1">
    <citation type="submission" date="2014-04" db="EMBL/GenBank/DDBJ databases">
        <authorList>
            <consortium name="International Citrus Genome Consortium"/>
            <person name="Gmitter F."/>
            <person name="Chen C."/>
            <person name="Farmerie W."/>
            <person name="Harkins T."/>
            <person name="Desany B."/>
            <person name="Mohiuddin M."/>
            <person name="Kodira C."/>
            <person name="Borodovsky M."/>
            <person name="Lomsadze A."/>
            <person name="Burns P."/>
            <person name="Jenkins J."/>
            <person name="Prochnik S."/>
            <person name="Shu S."/>
            <person name="Chapman J."/>
            <person name="Pitluck S."/>
            <person name="Schmutz J."/>
            <person name="Rokhsar D."/>
        </authorList>
    </citation>
    <scope>NUCLEOTIDE SEQUENCE</scope>
</reference>
<protein>
    <submittedName>
        <fullName evidence="1">Uncharacterized protein</fullName>
    </submittedName>
</protein>
<dbReference type="Proteomes" id="UP000027120">
    <property type="component" value="Unassembled WGS sequence"/>
</dbReference>
<feature type="non-terminal residue" evidence="1">
    <location>
        <position position="1"/>
    </location>
</feature>
<organism evidence="1 2">
    <name type="scientific">Citrus sinensis</name>
    <name type="common">Sweet orange</name>
    <name type="synonym">Citrus aurantium var. sinensis</name>
    <dbReference type="NCBI Taxonomy" id="2711"/>
    <lineage>
        <taxon>Eukaryota</taxon>
        <taxon>Viridiplantae</taxon>
        <taxon>Streptophyta</taxon>
        <taxon>Embryophyta</taxon>
        <taxon>Tracheophyta</taxon>
        <taxon>Spermatophyta</taxon>
        <taxon>Magnoliopsida</taxon>
        <taxon>eudicotyledons</taxon>
        <taxon>Gunneridae</taxon>
        <taxon>Pentapetalae</taxon>
        <taxon>rosids</taxon>
        <taxon>malvids</taxon>
        <taxon>Sapindales</taxon>
        <taxon>Rutaceae</taxon>
        <taxon>Aurantioideae</taxon>
        <taxon>Citrus</taxon>
    </lineage>
</organism>
<keyword evidence="2" id="KW-1185">Reference proteome</keyword>
<name>A0A067EXG0_CITSI</name>
<evidence type="ECO:0000313" key="2">
    <source>
        <dbReference type="Proteomes" id="UP000027120"/>
    </source>
</evidence>
<gene>
    <name evidence="1" type="ORF">CISIN_1g0129801mg</name>
</gene>
<evidence type="ECO:0000313" key="1">
    <source>
        <dbReference type="EMBL" id="KDO59758.1"/>
    </source>
</evidence>
<accession>A0A067EXG0</accession>
<sequence length="74" mass="8150">TINDVLFGVVSSGLSRYLDHRSPNALPEGLRITGLAMVNIRRQPGLQERAGGTNLACFCCQFIITKVELIPYLM</sequence>
<dbReference type="EMBL" id="KK784937">
    <property type="protein sequence ID" value="KDO59758.1"/>
    <property type="molecule type" value="Genomic_DNA"/>
</dbReference>
<proteinExistence type="predicted"/>
<dbReference type="AlphaFoldDB" id="A0A067EXG0"/>